<dbReference type="GO" id="GO:0006203">
    <property type="term" value="P:dGTP catabolic process"/>
    <property type="evidence" value="ECO:0007669"/>
    <property type="project" value="TreeGrafter"/>
</dbReference>
<dbReference type="KEGG" id="poc:NCTC13071_01433"/>
<dbReference type="GO" id="GO:0046061">
    <property type="term" value="P:dATP catabolic process"/>
    <property type="evidence" value="ECO:0007669"/>
    <property type="project" value="TreeGrafter"/>
</dbReference>
<name>A0A448L6A6_9BACT</name>
<accession>A0A448L6A6</accession>
<dbReference type="PANTHER" id="PTHR30522:SF0">
    <property type="entry name" value="NUCLEOSIDE TRIPHOSPHATE PYROPHOSPHOHYDROLASE"/>
    <property type="match status" value="1"/>
</dbReference>
<dbReference type="GO" id="GO:0046047">
    <property type="term" value="P:TTP catabolic process"/>
    <property type="evidence" value="ECO:0007669"/>
    <property type="project" value="TreeGrafter"/>
</dbReference>
<dbReference type="Pfam" id="PF03819">
    <property type="entry name" value="MazG"/>
    <property type="match status" value="2"/>
</dbReference>
<gene>
    <name evidence="2" type="primary">mazG</name>
    <name evidence="2" type="ORF">NCTC13071_01433</name>
</gene>
<evidence type="ECO:0000313" key="3">
    <source>
        <dbReference type="Proteomes" id="UP000274578"/>
    </source>
</evidence>
<feature type="domain" description="NTP pyrophosphohydrolase MazG-like" evidence="1">
    <location>
        <begin position="204"/>
        <end position="261"/>
    </location>
</feature>
<dbReference type="NCBIfam" id="TIGR00444">
    <property type="entry name" value="mazG"/>
    <property type="match status" value="1"/>
</dbReference>
<dbReference type="InterPro" id="IPR011551">
    <property type="entry name" value="NTP_PyrPHydrolase_MazG"/>
</dbReference>
<keyword evidence="2" id="KW-0378">Hydrolase</keyword>
<protein>
    <submittedName>
        <fullName evidence="2">Nucleoside triphosphate pyrophosphohydrolase</fullName>
        <ecNumber evidence="2">3.6.1.8</ecNumber>
    </submittedName>
</protein>
<dbReference type="GO" id="GO:0046081">
    <property type="term" value="P:dUTP catabolic process"/>
    <property type="evidence" value="ECO:0007669"/>
    <property type="project" value="TreeGrafter"/>
</dbReference>
<feature type="domain" description="NTP pyrophosphohydrolase MazG-like" evidence="1">
    <location>
        <begin position="35"/>
        <end position="105"/>
    </location>
</feature>
<dbReference type="InterPro" id="IPR048015">
    <property type="entry name" value="NTP-PPase_MazG-like_N"/>
</dbReference>
<dbReference type="CDD" id="cd11528">
    <property type="entry name" value="NTP-PPase_MazG_Nterm"/>
    <property type="match status" value="1"/>
</dbReference>
<dbReference type="SUPFAM" id="SSF101386">
    <property type="entry name" value="all-alpha NTP pyrophosphatases"/>
    <property type="match status" value="2"/>
</dbReference>
<sequence>MEKRSHTREEKMQAFGRLLDIQDRLRKECPWDRKQTYESLRPNTIEEVYELCDALIKGNQKEICKELGDVMEHVVFYAMLGQETGDFDIADVCNAQADKLMFRHDFIDWNQGGNWTVTNPDMVINPQGQVVYKDEEQKGNATKPMTASEVSTTWEQRKQQERGGNKTVLSGVPESLPSLIKAYRIQDKARNVGFDWKQKEDVWDKVREELGELEVELKKEDKDKSIGELGDFLFSIINAARLYHLNPDNALERTNQKFIHRFAYVERKAKEKHKQLKDMTIEEMDKLWNEAKTIENNI</sequence>
<dbReference type="AlphaFoldDB" id="A0A448L6A6"/>
<dbReference type="InterPro" id="IPR004518">
    <property type="entry name" value="MazG-like_dom"/>
</dbReference>
<dbReference type="Gene3D" id="1.10.287.1080">
    <property type="entry name" value="MazG-like"/>
    <property type="match status" value="2"/>
</dbReference>
<dbReference type="PANTHER" id="PTHR30522">
    <property type="entry name" value="NUCLEOSIDE TRIPHOSPHATE PYROPHOSPHOHYDROLASE"/>
    <property type="match status" value="1"/>
</dbReference>
<dbReference type="NCBIfam" id="NF007113">
    <property type="entry name" value="PRK09562.1"/>
    <property type="match status" value="1"/>
</dbReference>
<evidence type="ECO:0000259" key="1">
    <source>
        <dbReference type="Pfam" id="PF03819"/>
    </source>
</evidence>
<evidence type="ECO:0000313" key="2">
    <source>
        <dbReference type="EMBL" id="VEH15432.1"/>
    </source>
</evidence>
<dbReference type="EMBL" id="LR134384">
    <property type="protein sequence ID" value="VEH15432.1"/>
    <property type="molecule type" value="Genomic_DNA"/>
</dbReference>
<dbReference type="GO" id="GO:0047693">
    <property type="term" value="F:ATP diphosphatase activity"/>
    <property type="evidence" value="ECO:0007669"/>
    <property type="project" value="UniProtKB-EC"/>
</dbReference>
<dbReference type="CDD" id="cd11529">
    <property type="entry name" value="NTP-PPase_MazG_Cterm"/>
    <property type="match status" value="1"/>
</dbReference>
<dbReference type="FunFam" id="1.10.287.1080:FF:000003">
    <property type="entry name" value="Nucleoside triphosphate pyrophosphohydrolase"/>
    <property type="match status" value="1"/>
</dbReference>
<dbReference type="GO" id="GO:0046076">
    <property type="term" value="P:dTTP catabolic process"/>
    <property type="evidence" value="ECO:0007669"/>
    <property type="project" value="TreeGrafter"/>
</dbReference>
<dbReference type="Proteomes" id="UP000274578">
    <property type="component" value="Chromosome 1"/>
</dbReference>
<reference evidence="2 3" key="1">
    <citation type="submission" date="2018-12" db="EMBL/GenBank/DDBJ databases">
        <authorList>
            <consortium name="Pathogen Informatics"/>
        </authorList>
    </citation>
    <scope>NUCLEOTIDE SEQUENCE [LARGE SCALE GENOMIC DNA]</scope>
    <source>
        <strain evidence="2 3">NCTC13071</strain>
    </source>
</reference>
<dbReference type="GeneID" id="85012259"/>
<organism evidence="2 3">
    <name type="scientific">Segatella oris</name>
    <dbReference type="NCBI Taxonomy" id="28135"/>
    <lineage>
        <taxon>Bacteria</taxon>
        <taxon>Pseudomonadati</taxon>
        <taxon>Bacteroidota</taxon>
        <taxon>Bacteroidia</taxon>
        <taxon>Bacteroidales</taxon>
        <taxon>Prevotellaceae</taxon>
        <taxon>Segatella</taxon>
    </lineage>
</organism>
<dbReference type="EC" id="3.6.1.8" evidence="2"/>
<dbReference type="GO" id="GO:0046052">
    <property type="term" value="P:UTP catabolic process"/>
    <property type="evidence" value="ECO:0007669"/>
    <property type="project" value="TreeGrafter"/>
</dbReference>
<dbReference type="RefSeq" id="WP_018920104.1">
    <property type="nucleotide sequence ID" value="NZ_LR134384.1"/>
</dbReference>
<proteinExistence type="predicted"/>
<dbReference type="InterPro" id="IPR048011">
    <property type="entry name" value="NTP-PPase_MazG-like_C"/>
</dbReference>